<sequence>NKEKDQYTFLEEIIEIDKQQVTVYEKPPRKEQPYIIGKGDYILN</sequence>
<reference evidence="1" key="1">
    <citation type="submission" date="2021-06" db="EMBL/GenBank/DDBJ databases">
        <authorList>
            <person name="Kallberg Y."/>
            <person name="Tangrot J."/>
            <person name="Rosling A."/>
        </authorList>
    </citation>
    <scope>NUCLEOTIDE SEQUENCE</scope>
    <source>
        <strain evidence="1">MA461A</strain>
    </source>
</reference>
<proteinExistence type="predicted"/>
<gene>
    <name evidence="1" type="ORF">RPERSI_LOCUS32456</name>
</gene>
<keyword evidence="2" id="KW-1185">Reference proteome</keyword>
<accession>A0ACA9SMI7</accession>
<feature type="non-terminal residue" evidence="1">
    <location>
        <position position="1"/>
    </location>
</feature>
<name>A0ACA9SMI7_9GLOM</name>
<protein>
    <submittedName>
        <fullName evidence="1">17152_t:CDS:1</fullName>
    </submittedName>
</protein>
<evidence type="ECO:0000313" key="1">
    <source>
        <dbReference type="EMBL" id="CAG8842743.1"/>
    </source>
</evidence>
<evidence type="ECO:0000313" key="2">
    <source>
        <dbReference type="Proteomes" id="UP000789920"/>
    </source>
</evidence>
<dbReference type="Proteomes" id="UP000789920">
    <property type="component" value="Unassembled WGS sequence"/>
</dbReference>
<organism evidence="1 2">
    <name type="scientific">Racocetra persica</name>
    <dbReference type="NCBI Taxonomy" id="160502"/>
    <lineage>
        <taxon>Eukaryota</taxon>
        <taxon>Fungi</taxon>
        <taxon>Fungi incertae sedis</taxon>
        <taxon>Mucoromycota</taxon>
        <taxon>Glomeromycotina</taxon>
        <taxon>Glomeromycetes</taxon>
        <taxon>Diversisporales</taxon>
        <taxon>Gigasporaceae</taxon>
        <taxon>Racocetra</taxon>
    </lineage>
</organism>
<dbReference type="EMBL" id="CAJVQC010135446">
    <property type="protein sequence ID" value="CAG8842743.1"/>
    <property type="molecule type" value="Genomic_DNA"/>
</dbReference>
<comment type="caution">
    <text evidence="1">The sequence shown here is derived from an EMBL/GenBank/DDBJ whole genome shotgun (WGS) entry which is preliminary data.</text>
</comment>